<accession>A0A841I8J6</accession>
<reference evidence="1 2" key="1">
    <citation type="submission" date="2020-08" db="EMBL/GenBank/DDBJ databases">
        <title>Genomic Encyclopedia of Type Strains, Phase IV (KMG-IV): sequencing the most valuable type-strain genomes for metagenomic binning, comparative biology and taxonomic classification.</title>
        <authorList>
            <person name="Goeker M."/>
        </authorList>
    </citation>
    <scope>NUCLEOTIDE SEQUENCE [LARGE SCALE GENOMIC DNA]</scope>
    <source>
        <strain evidence="1 2">DSM 21458</strain>
    </source>
</reference>
<evidence type="ECO:0000313" key="1">
    <source>
        <dbReference type="EMBL" id="MBB6100105.1"/>
    </source>
</evidence>
<dbReference type="Gene3D" id="3.30.530.70">
    <property type="entry name" value="Uncharacterised protein PF12723, DUF3809"/>
    <property type="match status" value="1"/>
</dbReference>
<protein>
    <recommendedName>
        <fullName evidence="3">Carbon monoxide dehydrogenase subunit G</fullName>
    </recommendedName>
</protein>
<dbReference type="RefSeq" id="WP_183988840.1">
    <property type="nucleotide sequence ID" value="NZ_JACHHG010000021.1"/>
</dbReference>
<dbReference type="EMBL" id="JACHHG010000021">
    <property type="protein sequence ID" value="MBB6100105.1"/>
    <property type="molecule type" value="Genomic_DNA"/>
</dbReference>
<dbReference type="AlphaFoldDB" id="A0A841I8J6"/>
<evidence type="ECO:0008006" key="3">
    <source>
        <dbReference type="Google" id="ProtNLM"/>
    </source>
</evidence>
<organism evidence="1 2">
    <name type="scientific">Deinobacterium chartae</name>
    <dbReference type="NCBI Taxonomy" id="521158"/>
    <lineage>
        <taxon>Bacteria</taxon>
        <taxon>Thermotogati</taxon>
        <taxon>Deinococcota</taxon>
        <taxon>Deinococci</taxon>
        <taxon>Deinococcales</taxon>
        <taxon>Deinococcaceae</taxon>
        <taxon>Deinobacterium</taxon>
    </lineage>
</organism>
<comment type="caution">
    <text evidence="1">The sequence shown here is derived from an EMBL/GenBank/DDBJ whole genome shotgun (WGS) entry which is preliminary data.</text>
</comment>
<dbReference type="Pfam" id="PF12723">
    <property type="entry name" value="DUF3809"/>
    <property type="match status" value="1"/>
</dbReference>
<dbReference type="Proteomes" id="UP000569951">
    <property type="component" value="Unassembled WGS sequence"/>
</dbReference>
<proteinExistence type="predicted"/>
<keyword evidence="2" id="KW-1185">Reference proteome</keyword>
<name>A0A841I8J6_9DEIO</name>
<evidence type="ECO:0000313" key="2">
    <source>
        <dbReference type="Proteomes" id="UP000569951"/>
    </source>
</evidence>
<gene>
    <name evidence="1" type="ORF">HNR42_003570</name>
</gene>
<sequence length="156" mass="17310">MQFRAEQRFRVRHPGPSGSALAFLRDPSRSLRDVRFIRDLRFEGGVVRAHLTVDVPMLGEQRLPFESRLEETARGARLVALPLSESAWAEVSGEGNLEAGELDYALDVTVHFPLPEPQKWGAAAFQKMVDATARRALARVTAEFPRGVAASIARET</sequence>
<dbReference type="InterPro" id="IPR024219">
    <property type="entry name" value="DUF3809"/>
</dbReference>